<dbReference type="PROSITE" id="PS51747">
    <property type="entry name" value="CYT_DCMP_DEAMINASES_2"/>
    <property type="match status" value="1"/>
</dbReference>
<comment type="cofactor">
    <cofactor evidence="8">
        <name>Zn(2+)</name>
        <dbReference type="ChEBI" id="CHEBI:29105"/>
    </cofactor>
    <text evidence="8">Binds 1 zinc ion per subunit.</text>
</comment>
<dbReference type="GO" id="GO:0052717">
    <property type="term" value="F:tRNA-specific adenosine-34 deaminase activity"/>
    <property type="evidence" value="ECO:0007669"/>
    <property type="project" value="UniProtKB-EC"/>
</dbReference>
<evidence type="ECO:0000256" key="6">
    <source>
        <dbReference type="ARBA" id="ARBA00022833"/>
    </source>
</evidence>
<keyword evidence="5 8" id="KW-0378">Hydrolase</keyword>
<dbReference type="InterPro" id="IPR028883">
    <property type="entry name" value="tRNA_aden_deaminase"/>
</dbReference>
<comment type="catalytic activity">
    <reaction evidence="7 8">
        <text>adenosine(34) in tRNA + H2O + H(+) = inosine(34) in tRNA + NH4(+)</text>
        <dbReference type="Rhea" id="RHEA:43168"/>
        <dbReference type="Rhea" id="RHEA-COMP:10373"/>
        <dbReference type="Rhea" id="RHEA-COMP:10374"/>
        <dbReference type="ChEBI" id="CHEBI:15377"/>
        <dbReference type="ChEBI" id="CHEBI:15378"/>
        <dbReference type="ChEBI" id="CHEBI:28938"/>
        <dbReference type="ChEBI" id="CHEBI:74411"/>
        <dbReference type="ChEBI" id="CHEBI:82852"/>
        <dbReference type="EC" id="3.5.4.33"/>
    </reaction>
</comment>
<feature type="active site" description="Proton donor" evidence="8">
    <location>
        <position position="67"/>
    </location>
</feature>
<dbReference type="InterPro" id="IPR016192">
    <property type="entry name" value="APOBEC/CMP_deaminase_Zn-bd"/>
</dbReference>
<evidence type="ECO:0000256" key="2">
    <source>
        <dbReference type="ARBA" id="ARBA00011738"/>
    </source>
</evidence>
<accession>A0ABU9HGG0</accession>
<dbReference type="EC" id="3.5.4.33" evidence="8"/>
<organism evidence="10 11">
    <name type="scientific">Psychromonas arctica</name>
    <dbReference type="NCBI Taxonomy" id="168275"/>
    <lineage>
        <taxon>Bacteria</taxon>
        <taxon>Pseudomonadati</taxon>
        <taxon>Pseudomonadota</taxon>
        <taxon>Gammaproteobacteria</taxon>
        <taxon>Alteromonadales</taxon>
        <taxon>Psychromonadaceae</taxon>
        <taxon>Psychromonas</taxon>
    </lineage>
</organism>
<evidence type="ECO:0000256" key="5">
    <source>
        <dbReference type="ARBA" id="ARBA00022801"/>
    </source>
</evidence>
<feature type="binding site" evidence="8">
    <location>
        <position position="95"/>
    </location>
    <ligand>
        <name>Zn(2+)</name>
        <dbReference type="ChEBI" id="CHEBI:29105"/>
        <note>catalytic</note>
    </ligand>
</feature>
<name>A0ABU9HGG0_9GAMM</name>
<dbReference type="InterPro" id="IPR016193">
    <property type="entry name" value="Cytidine_deaminase-like"/>
</dbReference>
<evidence type="ECO:0000256" key="3">
    <source>
        <dbReference type="ARBA" id="ARBA00022694"/>
    </source>
</evidence>
<feature type="binding site" evidence="8">
    <location>
        <position position="65"/>
    </location>
    <ligand>
        <name>Zn(2+)</name>
        <dbReference type="ChEBI" id="CHEBI:29105"/>
        <note>catalytic</note>
    </ligand>
</feature>
<evidence type="ECO:0000259" key="9">
    <source>
        <dbReference type="PROSITE" id="PS51747"/>
    </source>
</evidence>
<comment type="caution">
    <text evidence="10">The sequence shown here is derived from an EMBL/GenBank/DDBJ whole genome shotgun (WGS) entry which is preliminary data.</text>
</comment>
<dbReference type="CDD" id="cd01285">
    <property type="entry name" value="nucleoside_deaminase"/>
    <property type="match status" value="1"/>
</dbReference>
<dbReference type="PROSITE" id="PS00903">
    <property type="entry name" value="CYT_DCMP_DEAMINASES_1"/>
    <property type="match status" value="1"/>
</dbReference>
<dbReference type="HAMAP" id="MF_00972">
    <property type="entry name" value="tRNA_aden_deaminase"/>
    <property type="match status" value="1"/>
</dbReference>
<dbReference type="NCBIfam" id="NF008113">
    <property type="entry name" value="PRK10860.1"/>
    <property type="match status" value="1"/>
</dbReference>
<feature type="binding site" evidence="8">
    <location>
        <position position="98"/>
    </location>
    <ligand>
        <name>Zn(2+)</name>
        <dbReference type="ChEBI" id="CHEBI:29105"/>
        <note>catalytic</note>
    </ligand>
</feature>
<evidence type="ECO:0000313" key="10">
    <source>
        <dbReference type="EMBL" id="MEL0660803.1"/>
    </source>
</evidence>
<gene>
    <name evidence="8 10" type="primary">tadA</name>
    <name evidence="10" type="ORF">V6255_16845</name>
</gene>
<protein>
    <recommendedName>
        <fullName evidence="8">tRNA-specific adenosine deaminase</fullName>
        <ecNumber evidence="8">3.5.4.33</ecNumber>
    </recommendedName>
</protein>
<sequence length="178" mass="19453">MNDKSSVAASTDHYTDQDWMQYALALADKAEAVGEIPVGAVLVKNNQVVGEGWNLSILEHNACAHAEIIAIGNAGKALQNYRLIDCTLYVTLEPCPMCAGAIVHARIKRLVYGAGDYKTGAAGSVFNLVCHDNLNHQVDVTSGIYDEQCANKISDFFKRRRKEKKALKKVSQGEKENV</sequence>
<feature type="domain" description="CMP/dCMP-type deaminase" evidence="9">
    <location>
        <begin position="14"/>
        <end position="126"/>
    </location>
</feature>
<keyword evidence="4 8" id="KW-0479">Metal-binding</keyword>
<proteinExistence type="inferred from homology"/>
<dbReference type="PANTHER" id="PTHR11079">
    <property type="entry name" value="CYTOSINE DEAMINASE FAMILY MEMBER"/>
    <property type="match status" value="1"/>
</dbReference>
<evidence type="ECO:0000256" key="1">
    <source>
        <dbReference type="ARBA" id="ARBA00010669"/>
    </source>
</evidence>
<comment type="subunit">
    <text evidence="2 8">Homodimer.</text>
</comment>
<dbReference type="Proteomes" id="UP001366060">
    <property type="component" value="Unassembled WGS sequence"/>
</dbReference>
<evidence type="ECO:0000256" key="4">
    <source>
        <dbReference type="ARBA" id="ARBA00022723"/>
    </source>
</evidence>
<dbReference type="Gene3D" id="3.40.140.10">
    <property type="entry name" value="Cytidine Deaminase, domain 2"/>
    <property type="match status" value="1"/>
</dbReference>
<dbReference type="Pfam" id="PF00383">
    <property type="entry name" value="dCMP_cyt_deam_1"/>
    <property type="match status" value="1"/>
</dbReference>
<dbReference type="InterPro" id="IPR002125">
    <property type="entry name" value="CMP_dCMP_dom"/>
</dbReference>
<dbReference type="SUPFAM" id="SSF53927">
    <property type="entry name" value="Cytidine deaminase-like"/>
    <property type="match status" value="1"/>
</dbReference>
<dbReference type="EMBL" id="JBAKBA010000058">
    <property type="protein sequence ID" value="MEL0660803.1"/>
    <property type="molecule type" value="Genomic_DNA"/>
</dbReference>
<keyword evidence="11" id="KW-1185">Reference proteome</keyword>
<comment type="similarity">
    <text evidence="1">Belongs to the cytidine and deoxycytidylate deaminase family. ADAT2 subfamily.</text>
</comment>
<dbReference type="RefSeq" id="WP_341629187.1">
    <property type="nucleotide sequence ID" value="NZ_JBAKBA010000058.1"/>
</dbReference>
<keyword evidence="6 8" id="KW-0862">Zinc</keyword>
<reference evidence="10 11" key="1">
    <citation type="submission" date="2024-02" db="EMBL/GenBank/DDBJ databases">
        <title>Bacteria isolated from the canopy kelp, Nereocystis luetkeana.</title>
        <authorList>
            <person name="Pfister C.A."/>
            <person name="Younker I.T."/>
            <person name="Light S.H."/>
        </authorList>
    </citation>
    <scope>NUCLEOTIDE SEQUENCE [LARGE SCALE GENOMIC DNA]</scope>
    <source>
        <strain evidence="10 11">TI.2.07</strain>
    </source>
</reference>
<evidence type="ECO:0000313" key="11">
    <source>
        <dbReference type="Proteomes" id="UP001366060"/>
    </source>
</evidence>
<evidence type="ECO:0000256" key="7">
    <source>
        <dbReference type="ARBA" id="ARBA00048045"/>
    </source>
</evidence>
<dbReference type="PANTHER" id="PTHR11079:SF202">
    <property type="entry name" value="TRNA-SPECIFIC ADENOSINE DEAMINASE"/>
    <property type="match status" value="1"/>
</dbReference>
<evidence type="ECO:0000256" key="8">
    <source>
        <dbReference type="HAMAP-Rule" id="MF_00972"/>
    </source>
</evidence>
<keyword evidence="3 8" id="KW-0819">tRNA processing</keyword>
<comment type="function">
    <text evidence="8">Catalyzes the deamination of adenosine to inosine at the wobble position 34 of tRNA(Arg2).</text>
</comment>